<keyword evidence="5 7" id="KW-0418">Kinase</keyword>
<dbReference type="EC" id="2.7.1.24" evidence="5 6"/>
<proteinExistence type="inferred from homology"/>
<evidence type="ECO:0000256" key="1">
    <source>
        <dbReference type="ARBA" id="ARBA00009018"/>
    </source>
</evidence>
<dbReference type="PANTHER" id="PTHR10695:SF46">
    <property type="entry name" value="BIFUNCTIONAL COENZYME A SYNTHASE-RELATED"/>
    <property type="match status" value="1"/>
</dbReference>
<evidence type="ECO:0000256" key="3">
    <source>
        <dbReference type="ARBA" id="ARBA00022840"/>
    </source>
</evidence>
<evidence type="ECO:0000256" key="2">
    <source>
        <dbReference type="ARBA" id="ARBA00022741"/>
    </source>
</evidence>
<keyword evidence="5" id="KW-0808">Transferase</keyword>
<keyword evidence="3 5" id="KW-0067">ATP-binding</keyword>
<evidence type="ECO:0000256" key="4">
    <source>
        <dbReference type="ARBA" id="ARBA00022993"/>
    </source>
</evidence>
<evidence type="ECO:0000256" key="5">
    <source>
        <dbReference type="HAMAP-Rule" id="MF_00376"/>
    </source>
</evidence>
<organism evidence="7 8">
    <name type="scientific">Paramylibacter ulvae</name>
    <dbReference type="NCBI Taxonomy" id="1651968"/>
    <lineage>
        <taxon>Bacteria</taxon>
        <taxon>Pseudomonadati</taxon>
        <taxon>Pseudomonadota</taxon>
        <taxon>Alphaproteobacteria</taxon>
        <taxon>Rhodobacterales</taxon>
        <taxon>Paracoccaceae</taxon>
        <taxon>Paramylibacter</taxon>
    </lineage>
</organism>
<keyword evidence="2 5" id="KW-0547">Nucleotide-binding</keyword>
<keyword evidence="4 5" id="KW-0173">Coenzyme A biosynthesis</keyword>
<accession>A0ABQ3CZN4</accession>
<dbReference type="Pfam" id="PF01121">
    <property type="entry name" value="CoaE"/>
    <property type="match status" value="1"/>
</dbReference>
<evidence type="ECO:0000313" key="7">
    <source>
        <dbReference type="EMBL" id="GHA48245.1"/>
    </source>
</evidence>
<dbReference type="HAMAP" id="MF_00376">
    <property type="entry name" value="Dephospho_CoA_kinase"/>
    <property type="match status" value="1"/>
</dbReference>
<dbReference type="PANTHER" id="PTHR10695">
    <property type="entry name" value="DEPHOSPHO-COA KINASE-RELATED"/>
    <property type="match status" value="1"/>
</dbReference>
<dbReference type="SUPFAM" id="SSF52540">
    <property type="entry name" value="P-loop containing nucleoside triphosphate hydrolases"/>
    <property type="match status" value="1"/>
</dbReference>
<protein>
    <recommendedName>
        <fullName evidence="5 6">Dephospho-CoA kinase</fullName>
        <ecNumber evidence="5 6">2.7.1.24</ecNumber>
    </recommendedName>
    <alternativeName>
        <fullName evidence="5">Dephosphocoenzyme A kinase</fullName>
    </alternativeName>
</protein>
<dbReference type="EMBL" id="BMZF01000002">
    <property type="protein sequence ID" value="GHA48245.1"/>
    <property type="molecule type" value="Genomic_DNA"/>
</dbReference>
<comment type="similarity">
    <text evidence="1 5">Belongs to the CoaE family.</text>
</comment>
<dbReference type="Gene3D" id="3.40.50.300">
    <property type="entry name" value="P-loop containing nucleotide triphosphate hydrolases"/>
    <property type="match status" value="1"/>
</dbReference>
<evidence type="ECO:0000313" key="8">
    <source>
        <dbReference type="Proteomes" id="UP000634455"/>
    </source>
</evidence>
<dbReference type="Proteomes" id="UP000634455">
    <property type="component" value="Unassembled WGS sequence"/>
</dbReference>
<keyword evidence="8" id="KW-1185">Reference proteome</keyword>
<reference evidence="8" key="1">
    <citation type="journal article" date="2019" name="Int. J. Syst. Evol. Microbiol.">
        <title>The Global Catalogue of Microorganisms (GCM) 10K type strain sequencing project: providing services to taxonomists for standard genome sequencing and annotation.</title>
        <authorList>
            <consortium name="The Broad Institute Genomics Platform"/>
            <consortium name="The Broad Institute Genome Sequencing Center for Infectious Disease"/>
            <person name="Wu L."/>
            <person name="Ma J."/>
        </authorList>
    </citation>
    <scope>NUCLEOTIDE SEQUENCE [LARGE SCALE GENOMIC DNA]</scope>
    <source>
        <strain evidence="8">KCTC 32465</strain>
    </source>
</reference>
<comment type="subcellular location">
    <subcellularLocation>
        <location evidence="5">Cytoplasm</location>
    </subcellularLocation>
</comment>
<keyword evidence="5" id="KW-0963">Cytoplasm</keyword>
<dbReference type="CDD" id="cd02022">
    <property type="entry name" value="DPCK"/>
    <property type="match status" value="1"/>
</dbReference>
<dbReference type="NCBIfam" id="TIGR00152">
    <property type="entry name" value="dephospho-CoA kinase"/>
    <property type="match status" value="1"/>
</dbReference>
<gene>
    <name evidence="5 7" type="primary">coaE</name>
    <name evidence="7" type="ORF">GCM10008927_11580</name>
</gene>
<dbReference type="RefSeq" id="WP_189639648.1">
    <property type="nucleotide sequence ID" value="NZ_BMZF01000002.1"/>
</dbReference>
<feature type="binding site" evidence="5">
    <location>
        <begin position="14"/>
        <end position="19"/>
    </location>
    <ligand>
        <name>ATP</name>
        <dbReference type="ChEBI" id="CHEBI:30616"/>
    </ligand>
</feature>
<dbReference type="InterPro" id="IPR001977">
    <property type="entry name" value="Depp_CoAkinase"/>
</dbReference>
<dbReference type="InterPro" id="IPR027417">
    <property type="entry name" value="P-loop_NTPase"/>
</dbReference>
<comment type="catalytic activity">
    <reaction evidence="5">
        <text>3'-dephospho-CoA + ATP = ADP + CoA + H(+)</text>
        <dbReference type="Rhea" id="RHEA:18245"/>
        <dbReference type="ChEBI" id="CHEBI:15378"/>
        <dbReference type="ChEBI" id="CHEBI:30616"/>
        <dbReference type="ChEBI" id="CHEBI:57287"/>
        <dbReference type="ChEBI" id="CHEBI:57328"/>
        <dbReference type="ChEBI" id="CHEBI:456216"/>
        <dbReference type="EC" id="2.7.1.24"/>
    </reaction>
</comment>
<dbReference type="GO" id="GO:0016301">
    <property type="term" value="F:kinase activity"/>
    <property type="evidence" value="ECO:0007669"/>
    <property type="project" value="UniProtKB-KW"/>
</dbReference>
<dbReference type="PROSITE" id="PS51219">
    <property type="entry name" value="DPCK"/>
    <property type="match status" value="1"/>
</dbReference>
<name>A0ABQ3CZN4_9RHOB</name>
<sequence length="197" mass="22016">MSKLYVLGLTGSIGMGKTTTANMFRDAQIAVWDADAAVHELYTSHTDTIEKIAALAPIAVDGDGVNRDRLRNVLQADTSLFAKLEKIVHPAIRMHRDAFLDRCRELNLPLAVVDIPLLFEAGADEWVDGVLVVSTTVDEQRARVLKRGMDEKSFEMILSRQTPDAEKRERADFVIETNSLEQVQSDVHNLIEQLTKD</sequence>
<comment type="pathway">
    <text evidence="5">Cofactor biosynthesis; coenzyme A biosynthesis; CoA from (R)-pantothenate: step 5/5.</text>
</comment>
<evidence type="ECO:0000256" key="6">
    <source>
        <dbReference type="NCBIfam" id="TIGR00152"/>
    </source>
</evidence>
<comment type="function">
    <text evidence="5">Catalyzes the phosphorylation of the 3'-hydroxyl group of dephosphocoenzyme A to form coenzyme A.</text>
</comment>
<comment type="caution">
    <text evidence="7">The sequence shown here is derived from an EMBL/GenBank/DDBJ whole genome shotgun (WGS) entry which is preliminary data.</text>
</comment>